<evidence type="ECO:0000256" key="8">
    <source>
        <dbReference type="SAM" id="SignalP"/>
    </source>
</evidence>
<evidence type="ECO:0000256" key="2">
    <source>
        <dbReference type="ARBA" id="ARBA00022487"/>
    </source>
</evidence>
<dbReference type="Pfam" id="PF07519">
    <property type="entry name" value="Tannase"/>
    <property type="match status" value="1"/>
</dbReference>
<keyword evidence="4 8" id="KW-0732">Signal</keyword>
<comment type="caution">
    <text evidence="9">The sequence shown here is derived from an EMBL/GenBank/DDBJ whole genome shotgun (WGS) entry which is preliminary data.</text>
</comment>
<reference evidence="9 10" key="1">
    <citation type="submission" date="2024-04" db="EMBL/GenBank/DDBJ databases">
        <title>Novel species of the genus Ideonella isolated from streams.</title>
        <authorList>
            <person name="Lu H."/>
        </authorList>
    </citation>
    <scope>NUCLEOTIDE SEQUENCE [LARGE SCALE GENOMIC DNA]</scope>
    <source>
        <strain evidence="9 10">DXS29W</strain>
    </source>
</reference>
<dbReference type="EMBL" id="JBBUTG010000001">
    <property type="protein sequence ID" value="MEK8029238.1"/>
    <property type="molecule type" value="Genomic_DNA"/>
</dbReference>
<dbReference type="GO" id="GO:0016787">
    <property type="term" value="F:hydrolase activity"/>
    <property type="evidence" value="ECO:0007669"/>
    <property type="project" value="UniProtKB-KW"/>
</dbReference>
<dbReference type="PROSITE" id="PS51257">
    <property type="entry name" value="PROKAR_LIPOPROTEIN"/>
    <property type="match status" value="1"/>
</dbReference>
<evidence type="ECO:0000313" key="10">
    <source>
        <dbReference type="Proteomes" id="UP001371218"/>
    </source>
</evidence>
<feature type="chain" id="PRO_5046238092" evidence="8">
    <location>
        <begin position="32"/>
        <end position="578"/>
    </location>
</feature>
<evidence type="ECO:0000256" key="4">
    <source>
        <dbReference type="ARBA" id="ARBA00022729"/>
    </source>
</evidence>
<dbReference type="Proteomes" id="UP001371218">
    <property type="component" value="Unassembled WGS sequence"/>
</dbReference>
<evidence type="ECO:0000256" key="6">
    <source>
        <dbReference type="ARBA" id="ARBA00022837"/>
    </source>
</evidence>
<comment type="similarity">
    <text evidence="1">Belongs to the tannase family.</text>
</comment>
<keyword evidence="5 9" id="KW-0378">Hydrolase</keyword>
<evidence type="ECO:0000313" key="9">
    <source>
        <dbReference type="EMBL" id="MEK8029238.1"/>
    </source>
</evidence>
<evidence type="ECO:0000256" key="3">
    <source>
        <dbReference type="ARBA" id="ARBA00022723"/>
    </source>
</evidence>
<name>A0ABU9BI87_9BURK</name>
<dbReference type="PANTHER" id="PTHR33938">
    <property type="entry name" value="FERULOYL ESTERASE B-RELATED"/>
    <property type="match status" value="1"/>
</dbReference>
<dbReference type="InterPro" id="IPR011118">
    <property type="entry name" value="Tannase/feruloyl_esterase"/>
</dbReference>
<dbReference type="InterPro" id="IPR029058">
    <property type="entry name" value="AB_hydrolase_fold"/>
</dbReference>
<keyword evidence="3" id="KW-0479">Metal-binding</keyword>
<keyword evidence="7" id="KW-1015">Disulfide bond</keyword>
<protein>
    <submittedName>
        <fullName evidence="9">Tannase/feruloyl esterase family alpha/beta hydrolase</fullName>
    </submittedName>
</protein>
<proteinExistence type="inferred from homology"/>
<organism evidence="9 10">
    <name type="scientific">Ideonella lacteola</name>
    <dbReference type="NCBI Taxonomy" id="2984193"/>
    <lineage>
        <taxon>Bacteria</taxon>
        <taxon>Pseudomonadati</taxon>
        <taxon>Pseudomonadota</taxon>
        <taxon>Betaproteobacteria</taxon>
        <taxon>Burkholderiales</taxon>
        <taxon>Sphaerotilaceae</taxon>
        <taxon>Ideonella</taxon>
    </lineage>
</organism>
<dbReference type="SUPFAM" id="SSF53474">
    <property type="entry name" value="alpha/beta-Hydrolases"/>
    <property type="match status" value="1"/>
</dbReference>
<accession>A0ABU9BI87</accession>
<evidence type="ECO:0000256" key="1">
    <source>
        <dbReference type="ARBA" id="ARBA00006249"/>
    </source>
</evidence>
<sequence length="578" mass="61839">MKNRSGTRAAAWCAAAFAGLLMQGCAAPAQAAKIGRFDPVQPVMDCAAVPGLDLSGVTDGSVTVASATVVTTGVAPYCEVRGTISPANTFIVRLPTQGWTQRYVQTGCGGLCGNANIDFGKGADCQPVKDGTVASATTDMGHQGPGSPMGSWAAANPQAQIDFAWRGVHATSQVAKALIARFYGRAQQTAYFIGCSDGGREALMEAQRYPEDFDGIVAGAPAANMVVQNTYHHGWNVMANKYANGQYILLASKLPMLHEAVLRACDGVDGLADGLIDDPRRCHFDPASIVCTPGQDTSTCLTPAEAEVVRKLHDGATDAQGHFLEQKGSHPWGSELLWTLFVPSAQGQTVFSESIAVLPFARYLAYYNTASPNWQLTDLKFDADGFWKTVQTSAYLSATDPDLSAFRQRGGKLLLWHGWNDQHIPASATLNYWRAMETTMGRPVVDSFARLYLLPGVGHCGGGEGPDSIDLLSEMMAWVERGNAPYRVVASKVVDGAVTRSRPVYPYPKVARYGGTGSIDDAANFVAYRPPVESDGDFDYGWMGRQLYSHGYQAACTAQGTELVCVPSQLPFGRGTSR</sequence>
<gene>
    <name evidence="9" type="ORF">AACH06_00270</name>
</gene>
<keyword evidence="6" id="KW-0106">Calcium</keyword>
<keyword evidence="2" id="KW-0719">Serine esterase</keyword>
<dbReference type="PANTHER" id="PTHR33938:SF15">
    <property type="entry name" value="FERULOYL ESTERASE B-RELATED"/>
    <property type="match status" value="1"/>
</dbReference>
<dbReference type="Gene3D" id="3.40.50.1820">
    <property type="entry name" value="alpha/beta hydrolase"/>
    <property type="match status" value="1"/>
</dbReference>
<keyword evidence="10" id="KW-1185">Reference proteome</keyword>
<dbReference type="RefSeq" id="WP_341423581.1">
    <property type="nucleotide sequence ID" value="NZ_JBBUTG010000001.1"/>
</dbReference>
<feature type="signal peptide" evidence="8">
    <location>
        <begin position="1"/>
        <end position="31"/>
    </location>
</feature>
<evidence type="ECO:0000256" key="5">
    <source>
        <dbReference type="ARBA" id="ARBA00022801"/>
    </source>
</evidence>
<evidence type="ECO:0000256" key="7">
    <source>
        <dbReference type="ARBA" id="ARBA00023157"/>
    </source>
</evidence>